<feature type="compositionally biased region" description="Acidic residues" evidence="1">
    <location>
        <begin position="1"/>
        <end position="14"/>
    </location>
</feature>
<dbReference type="EMBL" id="JARKIE010000014">
    <property type="protein sequence ID" value="KAJ7702639.1"/>
    <property type="molecule type" value="Genomic_DNA"/>
</dbReference>
<gene>
    <name evidence="3" type="ORF">B0H17DRAFT_1237044</name>
</gene>
<feature type="domain" description="DUF6589" evidence="2">
    <location>
        <begin position="182"/>
        <end position="390"/>
    </location>
</feature>
<evidence type="ECO:0000313" key="3">
    <source>
        <dbReference type="EMBL" id="KAJ7702639.1"/>
    </source>
</evidence>
<evidence type="ECO:0000259" key="2">
    <source>
        <dbReference type="Pfam" id="PF20231"/>
    </source>
</evidence>
<dbReference type="Proteomes" id="UP001221757">
    <property type="component" value="Unassembled WGS sequence"/>
</dbReference>
<dbReference type="Pfam" id="PF20231">
    <property type="entry name" value="DUF6589"/>
    <property type="match status" value="1"/>
</dbReference>
<keyword evidence="4" id="KW-1185">Reference proteome</keyword>
<sequence>MPDVSAMEDDGDWADDPKLDSVEPDPDSVPPHWSREYPGFARNPVFAILLSLSMLAFVRNRATNVLPLLLGLFFKISGTTSRVIQMLSNAGVCVSSDTIERLKIRISEDAVNLAVDLITSGQVFFTIFDNINIFLRKSQQRLSNTNDMINATNCAIIGINNVEPLTASDLADKLALRGNRSKAKPADILPTAEDDVVVGKSFVALIAEMIVAYCPGNSAWEDRKDIAAGVAAMMPLDRPQAEVITDARPFGVFDVNEGSKKGVVKVLQSVQERSTLSQQIWSSITRIFVGDWFTSNNLRAARRGRTDDVNAMERLEYADELSAPWHFALQATHMIMRTHYGHAVEDPASLAAHKGLLNRKWDVSKPNYAAAKALIRHSLIARILHCIMYVDWFCHFRR</sequence>
<reference evidence="3" key="1">
    <citation type="submission" date="2023-03" db="EMBL/GenBank/DDBJ databases">
        <title>Massive genome expansion in bonnet fungi (Mycena s.s.) driven by repeated elements and novel gene families across ecological guilds.</title>
        <authorList>
            <consortium name="Lawrence Berkeley National Laboratory"/>
            <person name="Harder C.B."/>
            <person name="Miyauchi S."/>
            <person name="Viragh M."/>
            <person name="Kuo A."/>
            <person name="Thoen E."/>
            <person name="Andreopoulos B."/>
            <person name="Lu D."/>
            <person name="Skrede I."/>
            <person name="Drula E."/>
            <person name="Henrissat B."/>
            <person name="Morin E."/>
            <person name="Kohler A."/>
            <person name="Barry K."/>
            <person name="LaButti K."/>
            <person name="Morin E."/>
            <person name="Salamov A."/>
            <person name="Lipzen A."/>
            <person name="Mereny Z."/>
            <person name="Hegedus B."/>
            <person name="Baldrian P."/>
            <person name="Stursova M."/>
            <person name="Weitz H."/>
            <person name="Taylor A."/>
            <person name="Grigoriev I.V."/>
            <person name="Nagy L.G."/>
            <person name="Martin F."/>
            <person name="Kauserud H."/>
        </authorList>
    </citation>
    <scope>NUCLEOTIDE SEQUENCE</scope>
    <source>
        <strain evidence="3">CBHHK067</strain>
    </source>
</reference>
<evidence type="ECO:0000256" key="1">
    <source>
        <dbReference type="SAM" id="MobiDB-lite"/>
    </source>
</evidence>
<name>A0AAD7E1H4_MYCRO</name>
<accession>A0AAD7E1H4</accession>
<protein>
    <recommendedName>
        <fullName evidence="2">DUF6589 domain-containing protein</fullName>
    </recommendedName>
</protein>
<proteinExistence type="predicted"/>
<evidence type="ECO:0000313" key="4">
    <source>
        <dbReference type="Proteomes" id="UP001221757"/>
    </source>
</evidence>
<dbReference type="AlphaFoldDB" id="A0AAD7E1H4"/>
<organism evidence="3 4">
    <name type="scientific">Mycena rosella</name>
    <name type="common">Pink bonnet</name>
    <name type="synonym">Agaricus rosellus</name>
    <dbReference type="NCBI Taxonomy" id="1033263"/>
    <lineage>
        <taxon>Eukaryota</taxon>
        <taxon>Fungi</taxon>
        <taxon>Dikarya</taxon>
        <taxon>Basidiomycota</taxon>
        <taxon>Agaricomycotina</taxon>
        <taxon>Agaricomycetes</taxon>
        <taxon>Agaricomycetidae</taxon>
        <taxon>Agaricales</taxon>
        <taxon>Marasmiineae</taxon>
        <taxon>Mycenaceae</taxon>
        <taxon>Mycena</taxon>
    </lineage>
</organism>
<dbReference type="InterPro" id="IPR046496">
    <property type="entry name" value="DUF6589"/>
</dbReference>
<feature type="region of interest" description="Disordered" evidence="1">
    <location>
        <begin position="1"/>
        <end position="34"/>
    </location>
</feature>
<comment type="caution">
    <text evidence="3">The sequence shown here is derived from an EMBL/GenBank/DDBJ whole genome shotgun (WGS) entry which is preliminary data.</text>
</comment>